<protein>
    <submittedName>
        <fullName evidence="1">Uncharacterized protein</fullName>
    </submittedName>
</protein>
<reference evidence="1" key="1">
    <citation type="submission" date="2014-11" db="EMBL/GenBank/DDBJ databases">
        <authorList>
            <person name="Amaro Gonzalez C."/>
        </authorList>
    </citation>
    <scope>NUCLEOTIDE SEQUENCE</scope>
</reference>
<proteinExistence type="predicted"/>
<reference evidence="1" key="2">
    <citation type="journal article" date="2015" name="Fish Shellfish Immunol.">
        <title>Early steps in the European eel (Anguilla anguilla)-Vibrio vulnificus interaction in the gills: Role of the RtxA13 toxin.</title>
        <authorList>
            <person name="Callol A."/>
            <person name="Pajuelo D."/>
            <person name="Ebbesson L."/>
            <person name="Teles M."/>
            <person name="MacKenzie S."/>
            <person name="Amaro C."/>
        </authorList>
    </citation>
    <scope>NUCLEOTIDE SEQUENCE</scope>
</reference>
<name>A0A0E9RR52_ANGAN</name>
<evidence type="ECO:0000313" key="1">
    <source>
        <dbReference type="EMBL" id="JAH31676.1"/>
    </source>
</evidence>
<dbReference type="AlphaFoldDB" id="A0A0E9RR52"/>
<accession>A0A0E9RR52</accession>
<sequence>MKYLCRRLVTFSSKTQTDCLRSVISNILLCSTKILLAAQLNIDYVRHNILSCNKQTE</sequence>
<organism evidence="1">
    <name type="scientific">Anguilla anguilla</name>
    <name type="common">European freshwater eel</name>
    <name type="synonym">Muraena anguilla</name>
    <dbReference type="NCBI Taxonomy" id="7936"/>
    <lineage>
        <taxon>Eukaryota</taxon>
        <taxon>Metazoa</taxon>
        <taxon>Chordata</taxon>
        <taxon>Craniata</taxon>
        <taxon>Vertebrata</taxon>
        <taxon>Euteleostomi</taxon>
        <taxon>Actinopterygii</taxon>
        <taxon>Neopterygii</taxon>
        <taxon>Teleostei</taxon>
        <taxon>Anguilliformes</taxon>
        <taxon>Anguillidae</taxon>
        <taxon>Anguilla</taxon>
    </lineage>
</organism>
<dbReference type="EMBL" id="GBXM01076901">
    <property type="protein sequence ID" value="JAH31676.1"/>
    <property type="molecule type" value="Transcribed_RNA"/>
</dbReference>